<dbReference type="RefSeq" id="WP_396768590.1">
    <property type="nucleotide sequence ID" value="NZ_JBITLA010000002.1"/>
</dbReference>
<gene>
    <name evidence="2" type="ORF">ACIBP4_27385</name>
</gene>
<dbReference type="EMBL" id="JBITLE010000015">
    <property type="protein sequence ID" value="MFI7266015.1"/>
    <property type="molecule type" value="Genomic_DNA"/>
</dbReference>
<keyword evidence="3" id="KW-1185">Reference proteome</keyword>
<dbReference type="Proteomes" id="UP001612812">
    <property type="component" value="Unassembled WGS sequence"/>
</dbReference>
<name>A0ABW7ZT52_9ACTN</name>
<evidence type="ECO:0000313" key="3">
    <source>
        <dbReference type="Proteomes" id="UP001612812"/>
    </source>
</evidence>
<evidence type="ECO:0000313" key="2">
    <source>
        <dbReference type="EMBL" id="MFI7266015.1"/>
    </source>
</evidence>
<keyword evidence="1" id="KW-1133">Transmembrane helix</keyword>
<evidence type="ECO:0000256" key="1">
    <source>
        <dbReference type="SAM" id="Phobius"/>
    </source>
</evidence>
<feature type="transmembrane region" description="Helical" evidence="1">
    <location>
        <begin position="257"/>
        <end position="274"/>
    </location>
</feature>
<sequence>MVSSPVSSDLSANLQRFDGIRVHDLLHEYAERGAAVVRLRVVDAPATYVGTVHVDIDTPVPARSRSPWTLLVELAVPLPLDALRATGTAPPRVTDLSVTGSGRVISARQVTTDSRLLIEVPSRELRGASGKLHLTFTSASLFFLVGGDGVLQTWRLGFAVHAPSAPRTVVNLEHSPELSLRCRVDSSEYHSLAQGVGPGTVRKIGFYPSGRAEIAYLFGLHSESRFRNLAMLPFAGCVGLFSSALTIALVFGGYTDMAAVSLALALAPPVLQAVRPSTGFYRSADIHSRSPGAWIFAMSIALYAPATLFAVLTITDLTELRRVSQVVCYAFGVLLGLLGAAILVAVREQILPPHYCDVCTTRLIWRRRSRLHRASRRTVCERCFADIEADEQARG</sequence>
<feature type="transmembrane region" description="Helical" evidence="1">
    <location>
        <begin position="326"/>
        <end position="346"/>
    </location>
</feature>
<feature type="transmembrane region" description="Helical" evidence="1">
    <location>
        <begin position="229"/>
        <end position="251"/>
    </location>
</feature>
<accession>A0ABW7ZT52</accession>
<organism evidence="2 3">
    <name type="scientific">Micromonospora maritima</name>
    <dbReference type="NCBI Taxonomy" id="986711"/>
    <lineage>
        <taxon>Bacteria</taxon>
        <taxon>Bacillati</taxon>
        <taxon>Actinomycetota</taxon>
        <taxon>Actinomycetes</taxon>
        <taxon>Micromonosporales</taxon>
        <taxon>Micromonosporaceae</taxon>
        <taxon>Micromonospora</taxon>
    </lineage>
</organism>
<keyword evidence="1" id="KW-0472">Membrane</keyword>
<comment type="caution">
    <text evidence="2">The sequence shown here is derived from an EMBL/GenBank/DDBJ whole genome shotgun (WGS) entry which is preliminary data.</text>
</comment>
<keyword evidence="1" id="KW-0812">Transmembrane</keyword>
<proteinExistence type="predicted"/>
<feature type="transmembrane region" description="Helical" evidence="1">
    <location>
        <begin position="294"/>
        <end position="314"/>
    </location>
</feature>
<protein>
    <submittedName>
        <fullName evidence="2">Uncharacterized protein</fullName>
    </submittedName>
</protein>
<reference evidence="2 3" key="1">
    <citation type="submission" date="2024-10" db="EMBL/GenBank/DDBJ databases">
        <title>The Natural Products Discovery Center: Release of the First 8490 Sequenced Strains for Exploring Actinobacteria Biosynthetic Diversity.</title>
        <authorList>
            <person name="Kalkreuter E."/>
            <person name="Kautsar S.A."/>
            <person name="Yang D."/>
            <person name="Bader C.D."/>
            <person name="Teijaro C.N."/>
            <person name="Fluegel L."/>
            <person name="Davis C.M."/>
            <person name="Simpson J.R."/>
            <person name="Lauterbach L."/>
            <person name="Steele A.D."/>
            <person name="Gui C."/>
            <person name="Meng S."/>
            <person name="Li G."/>
            <person name="Viehrig K."/>
            <person name="Ye F."/>
            <person name="Su P."/>
            <person name="Kiefer A.F."/>
            <person name="Nichols A."/>
            <person name="Cepeda A.J."/>
            <person name="Yan W."/>
            <person name="Fan B."/>
            <person name="Jiang Y."/>
            <person name="Adhikari A."/>
            <person name="Zheng C.-J."/>
            <person name="Schuster L."/>
            <person name="Cowan T.M."/>
            <person name="Smanski M.J."/>
            <person name="Chevrette M.G."/>
            <person name="De Carvalho L.P.S."/>
            <person name="Shen B."/>
        </authorList>
    </citation>
    <scope>NUCLEOTIDE SEQUENCE [LARGE SCALE GENOMIC DNA]</scope>
    <source>
        <strain evidence="2 3">NPDC049845</strain>
    </source>
</reference>